<keyword evidence="1" id="KW-1133">Transmembrane helix</keyword>
<dbReference type="Pfam" id="PF20153">
    <property type="entry name" value="DUF6535"/>
    <property type="match status" value="1"/>
</dbReference>
<feature type="domain" description="DUF6535" evidence="2">
    <location>
        <begin position="27"/>
        <end position="212"/>
    </location>
</feature>
<protein>
    <recommendedName>
        <fullName evidence="2">DUF6535 domain-containing protein</fullName>
    </recommendedName>
</protein>
<evidence type="ECO:0000256" key="1">
    <source>
        <dbReference type="SAM" id="Phobius"/>
    </source>
</evidence>
<dbReference type="OrthoDB" id="3185525at2759"/>
<evidence type="ECO:0000313" key="4">
    <source>
        <dbReference type="Proteomes" id="UP000008370"/>
    </source>
</evidence>
<dbReference type="Proteomes" id="UP000008370">
    <property type="component" value="Unassembled WGS sequence"/>
</dbReference>
<dbReference type="HOGENOM" id="CLU_597300_0_0_1"/>
<proteinExistence type="predicted"/>
<keyword evidence="4" id="KW-1185">Reference proteome</keyword>
<feature type="transmembrane region" description="Helical" evidence="1">
    <location>
        <begin position="52"/>
        <end position="71"/>
    </location>
</feature>
<dbReference type="RefSeq" id="XP_007392823.1">
    <property type="nucleotide sequence ID" value="XM_007392761.1"/>
</dbReference>
<feature type="transmembrane region" description="Helical" evidence="1">
    <location>
        <begin position="253"/>
        <end position="273"/>
    </location>
</feature>
<keyword evidence="1" id="KW-0472">Membrane</keyword>
<feature type="transmembrane region" description="Helical" evidence="1">
    <location>
        <begin position="193"/>
        <end position="211"/>
    </location>
</feature>
<dbReference type="EMBL" id="JH930470">
    <property type="protein sequence ID" value="EKM57472.1"/>
    <property type="molecule type" value="Genomic_DNA"/>
</dbReference>
<dbReference type="InParanoid" id="K5X3T1"/>
<dbReference type="KEGG" id="pco:PHACADRAFT_206377"/>
<sequence length="458" mass="51381">MPLPNFNTDHNKPTGGWPQFSETASGWEAIERHVIKHDTAEMRDYAEDIDTLLVFAGLFSAILTGFIVQTYPMLTEDDSVTTNQLLALSVSARLRATSTIVPSTMNSTLFSLLDTAPFVPSTAVRSINILFFLSLIFSLAAALFGILAKQWLREYLKWNSALPSARENVLVRQVRIEAWEAWNVAATISSIPALLELAMVLFLTGIVVLLWTLDDIVAKVVTVFAVLFLLVASAFTVLPIFFTRCPYKSPTAWACVSAYYAITIIPAYCFAIVKYHRHLLFRSWQRFYRPILAIHMRETWVRCAATWPTSWREWDLQSCRDISPKLDGKSFDRNEVRKAVCKILSEMSPCPSQLEQVAADAVLKDISETSYLVRALSWVQQSSQDPRTLDFVKQCIESIHPEPPSALSTFDFIDAAVNVVATRCVLLALQENLLTHSHSALLHGSESALCLLRPFPGE</sequence>
<dbReference type="InterPro" id="IPR045338">
    <property type="entry name" value="DUF6535"/>
</dbReference>
<evidence type="ECO:0000259" key="2">
    <source>
        <dbReference type="Pfam" id="PF20153"/>
    </source>
</evidence>
<reference evidence="3 4" key="1">
    <citation type="journal article" date="2012" name="BMC Genomics">
        <title>Comparative genomics of the white-rot fungi, Phanerochaete carnosa and P. chrysosporium, to elucidate the genetic basis of the distinct wood types they colonize.</title>
        <authorList>
            <person name="Suzuki H."/>
            <person name="MacDonald J."/>
            <person name="Syed K."/>
            <person name="Salamov A."/>
            <person name="Hori C."/>
            <person name="Aerts A."/>
            <person name="Henrissat B."/>
            <person name="Wiebenga A."/>
            <person name="vanKuyk P.A."/>
            <person name="Barry K."/>
            <person name="Lindquist E."/>
            <person name="LaButti K."/>
            <person name="Lapidus A."/>
            <person name="Lucas S."/>
            <person name="Coutinho P."/>
            <person name="Gong Y."/>
            <person name="Samejima M."/>
            <person name="Mahadevan R."/>
            <person name="Abou-Zaid M."/>
            <person name="de Vries R.P."/>
            <person name="Igarashi K."/>
            <person name="Yadav J.S."/>
            <person name="Grigoriev I.V."/>
            <person name="Master E.R."/>
        </authorList>
    </citation>
    <scope>NUCLEOTIDE SEQUENCE [LARGE SCALE GENOMIC DNA]</scope>
    <source>
        <strain evidence="3 4">HHB-10118-sp</strain>
    </source>
</reference>
<organism evidence="3 4">
    <name type="scientific">Phanerochaete carnosa (strain HHB-10118-sp)</name>
    <name type="common">White-rot fungus</name>
    <name type="synonym">Peniophora carnosa</name>
    <dbReference type="NCBI Taxonomy" id="650164"/>
    <lineage>
        <taxon>Eukaryota</taxon>
        <taxon>Fungi</taxon>
        <taxon>Dikarya</taxon>
        <taxon>Basidiomycota</taxon>
        <taxon>Agaricomycotina</taxon>
        <taxon>Agaricomycetes</taxon>
        <taxon>Polyporales</taxon>
        <taxon>Phanerochaetaceae</taxon>
        <taxon>Phanerochaete</taxon>
    </lineage>
</organism>
<dbReference type="AlphaFoldDB" id="K5X3T1"/>
<gene>
    <name evidence="3" type="ORF">PHACADRAFT_206377</name>
</gene>
<feature type="transmembrane region" description="Helical" evidence="1">
    <location>
        <begin position="127"/>
        <end position="148"/>
    </location>
</feature>
<accession>K5X3T1</accession>
<feature type="transmembrane region" description="Helical" evidence="1">
    <location>
        <begin position="217"/>
        <end position="241"/>
    </location>
</feature>
<keyword evidence="1" id="KW-0812">Transmembrane</keyword>
<dbReference type="GeneID" id="18912475"/>
<name>K5X3T1_PHACS</name>
<evidence type="ECO:0000313" key="3">
    <source>
        <dbReference type="EMBL" id="EKM57472.1"/>
    </source>
</evidence>